<dbReference type="EMBL" id="BARW01032061">
    <property type="protein sequence ID" value="GAJ09156.1"/>
    <property type="molecule type" value="Genomic_DNA"/>
</dbReference>
<sequence>GYTWRDGRLRVLLSRRVPELAPLVVKPAVDAVLQRQGLSVEDITWWVIHAAGSTVLDNIRDALGIAEEKVNLSRETLREFGNTSSTSVGITGKRLMGEDVRLGDYAAVLSVGPGMTGGISLLRWLY</sequence>
<name>X1V8L7_9ZZZZ</name>
<gene>
    <name evidence="4" type="ORF">S12H4_50836</name>
</gene>
<organism evidence="4">
    <name type="scientific">marine sediment metagenome</name>
    <dbReference type="NCBI Taxonomy" id="412755"/>
    <lineage>
        <taxon>unclassified sequences</taxon>
        <taxon>metagenomes</taxon>
        <taxon>ecological metagenomes</taxon>
    </lineage>
</organism>
<dbReference type="GO" id="GO:0016746">
    <property type="term" value="F:acyltransferase activity"/>
    <property type="evidence" value="ECO:0007669"/>
    <property type="project" value="UniProtKB-KW"/>
</dbReference>
<feature type="domain" description="Beta-ketoacyl-[acyl-carrier-protein] synthase III C-terminal" evidence="3">
    <location>
        <begin position="33"/>
        <end position="124"/>
    </location>
</feature>
<evidence type="ECO:0000256" key="1">
    <source>
        <dbReference type="ARBA" id="ARBA00022679"/>
    </source>
</evidence>
<dbReference type="GO" id="GO:0044550">
    <property type="term" value="P:secondary metabolite biosynthetic process"/>
    <property type="evidence" value="ECO:0007669"/>
    <property type="project" value="TreeGrafter"/>
</dbReference>
<evidence type="ECO:0000256" key="2">
    <source>
        <dbReference type="ARBA" id="ARBA00023315"/>
    </source>
</evidence>
<dbReference type="PANTHER" id="PTHR34069:SF3">
    <property type="entry name" value="ACYL-COA:ACYL-COA ALKYLTRANSFERASE"/>
    <property type="match status" value="1"/>
</dbReference>
<dbReference type="InterPro" id="IPR016039">
    <property type="entry name" value="Thiolase-like"/>
</dbReference>
<accession>X1V8L7</accession>
<proteinExistence type="predicted"/>
<protein>
    <recommendedName>
        <fullName evidence="3">Beta-ketoacyl-[acyl-carrier-protein] synthase III C-terminal domain-containing protein</fullName>
    </recommendedName>
</protein>
<dbReference type="Pfam" id="PF08541">
    <property type="entry name" value="ACP_syn_III_C"/>
    <property type="match status" value="1"/>
</dbReference>
<keyword evidence="1" id="KW-0808">Transferase</keyword>
<dbReference type="AlphaFoldDB" id="X1V8L7"/>
<feature type="non-terminal residue" evidence="4">
    <location>
        <position position="1"/>
    </location>
</feature>
<reference evidence="4" key="1">
    <citation type="journal article" date="2014" name="Front. Microbiol.">
        <title>High frequency of phylogenetically diverse reductive dehalogenase-homologous genes in deep subseafloor sedimentary metagenomes.</title>
        <authorList>
            <person name="Kawai M."/>
            <person name="Futagami T."/>
            <person name="Toyoda A."/>
            <person name="Takaki Y."/>
            <person name="Nishi S."/>
            <person name="Hori S."/>
            <person name="Arai W."/>
            <person name="Tsubouchi T."/>
            <person name="Morono Y."/>
            <person name="Uchiyama I."/>
            <person name="Ito T."/>
            <person name="Fujiyama A."/>
            <person name="Inagaki F."/>
            <person name="Takami H."/>
        </authorList>
    </citation>
    <scope>NUCLEOTIDE SEQUENCE</scope>
    <source>
        <strain evidence="4">Expedition CK06-06</strain>
    </source>
</reference>
<evidence type="ECO:0000313" key="4">
    <source>
        <dbReference type="EMBL" id="GAJ09156.1"/>
    </source>
</evidence>
<dbReference type="Gene3D" id="3.40.47.10">
    <property type="match status" value="1"/>
</dbReference>
<keyword evidence="2" id="KW-0012">Acyltransferase</keyword>
<dbReference type="SUPFAM" id="SSF53901">
    <property type="entry name" value="Thiolase-like"/>
    <property type="match status" value="1"/>
</dbReference>
<dbReference type="InterPro" id="IPR013747">
    <property type="entry name" value="ACP_syn_III_C"/>
</dbReference>
<dbReference type="PANTHER" id="PTHR34069">
    <property type="entry name" value="3-OXOACYL-[ACYL-CARRIER-PROTEIN] SYNTHASE 3"/>
    <property type="match status" value="1"/>
</dbReference>
<evidence type="ECO:0000259" key="3">
    <source>
        <dbReference type="Pfam" id="PF08541"/>
    </source>
</evidence>
<comment type="caution">
    <text evidence="4">The sequence shown here is derived from an EMBL/GenBank/DDBJ whole genome shotgun (WGS) entry which is preliminary data.</text>
</comment>